<feature type="region of interest" description="Disordered" evidence="1">
    <location>
        <begin position="62"/>
        <end position="96"/>
    </location>
</feature>
<keyword evidence="3" id="KW-1185">Reference proteome</keyword>
<evidence type="ECO:0000256" key="1">
    <source>
        <dbReference type="SAM" id="MobiDB-lite"/>
    </source>
</evidence>
<reference evidence="3" key="1">
    <citation type="journal article" date="2017" name="Cell">
        <title>Insights into land plant evolution garnered from the Marchantia polymorpha genome.</title>
        <authorList>
            <person name="Bowman J.L."/>
            <person name="Kohchi T."/>
            <person name="Yamato K.T."/>
            <person name="Jenkins J."/>
            <person name="Shu S."/>
            <person name="Ishizaki K."/>
            <person name="Yamaoka S."/>
            <person name="Nishihama R."/>
            <person name="Nakamura Y."/>
            <person name="Berger F."/>
            <person name="Adam C."/>
            <person name="Aki S.S."/>
            <person name="Althoff F."/>
            <person name="Araki T."/>
            <person name="Arteaga-Vazquez M.A."/>
            <person name="Balasubrmanian S."/>
            <person name="Barry K."/>
            <person name="Bauer D."/>
            <person name="Boehm C.R."/>
            <person name="Briginshaw L."/>
            <person name="Caballero-Perez J."/>
            <person name="Catarino B."/>
            <person name="Chen F."/>
            <person name="Chiyoda S."/>
            <person name="Chovatia M."/>
            <person name="Davies K.M."/>
            <person name="Delmans M."/>
            <person name="Demura T."/>
            <person name="Dierschke T."/>
            <person name="Dolan L."/>
            <person name="Dorantes-Acosta A.E."/>
            <person name="Eklund D.M."/>
            <person name="Florent S.N."/>
            <person name="Flores-Sandoval E."/>
            <person name="Fujiyama A."/>
            <person name="Fukuzawa H."/>
            <person name="Galik B."/>
            <person name="Grimanelli D."/>
            <person name="Grimwood J."/>
            <person name="Grossniklaus U."/>
            <person name="Hamada T."/>
            <person name="Haseloff J."/>
            <person name="Hetherington A.J."/>
            <person name="Higo A."/>
            <person name="Hirakawa Y."/>
            <person name="Hundley H.N."/>
            <person name="Ikeda Y."/>
            <person name="Inoue K."/>
            <person name="Inoue S.I."/>
            <person name="Ishida S."/>
            <person name="Jia Q."/>
            <person name="Kakita M."/>
            <person name="Kanazawa T."/>
            <person name="Kawai Y."/>
            <person name="Kawashima T."/>
            <person name="Kennedy M."/>
            <person name="Kinose K."/>
            <person name="Kinoshita T."/>
            <person name="Kohara Y."/>
            <person name="Koide E."/>
            <person name="Komatsu K."/>
            <person name="Kopischke S."/>
            <person name="Kubo M."/>
            <person name="Kyozuka J."/>
            <person name="Lagercrantz U."/>
            <person name="Lin S.S."/>
            <person name="Lindquist E."/>
            <person name="Lipzen A.M."/>
            <person name="Lu C.W."/>
            <person name="De Luna E."/>
            <person name="Martienssen R.A."/>
            <person name="Minamino N."/>
            <person name="Mizutani M."/>
            <person name="Mizutani M."/>
            <person name="Mochizuki N."/>
            <person name="Monte I."/>
            <person name="Mosher R."/>
            <person name="Nagasaki H."/>
            <person name="Nakagami H."/>
            <person name="Naramoto S."/>
            <person name="Nishitani K."/>
            <person name="Ohtani M."/>
            <person name="Okamoto T."/>
            <person name="Okumura M."/>
            <person name="Phillips J."/>
            <person name="Pollak B."/>
            <person name="Reinders A."/>
            <person name="Rovekamp M."/>
            <person name="Sano R."/>
            <person name="Sawa S."/>
            <person name="Schmid M.W."/>
            <person name="Shirakawa M."/>
            <person name="Solano R."/>
            <person name="Spunde A."/>
            <person name="Suetsugu N."/>
            <person name="Sugano S."/>
            <person name="Sugiyama A."/>
            <person name="Sun R."/>
            <person name="Suzuki Y."/>
            <person name="Takenaka M."/>
            <person name="Takezawa D."/>
            <person name="Tomogane H."/>
            <person name="Tsuzuki M."/>
            <person name="Ueda T."/>
            <person name="Umeda M."/>
            <person name="Ward J.M."/>
            <person name="Watanabe Y."/>
            <person name="Yazaki K."/>
            <person name="Yokoyama R."/>
            <person name="Yoshitake Y."/>
            <person name="Yotsui I."/>
            <person name="Zachgo S."/>
            <person name="Schmutz J."/>
        </authorList>
    </citation>
    <scope>NUCLEOTIDE SEQUENCE [LARGE SCALE GENOMIC DNA]</scope>
    <source>
        <strain evidence="3">Tak-1</strain>
    </source>
</reference>
<dbReference type="Proteomes" id="UP000244005">
    <property type="component" value="Unassembled WGS sequence"/>
</dbReference>
<feature type="compositionally biased region" description="Basic and acidic residues" evidence="1">
    <location>
        <begin position="62"/>
        <end position="77"/>
    </location>
</feature>
<sequence>MRNCKSSEAQAHMGQVKGCPLDELSCLHRLWHLQDRTLLKSGASQRFDLSTSVRFEMRDMEPHDAHTSISPHPKEGPHNQLGLYHPHGSESSPHFSLETRDSLDLCCHSPAFEGVRSKMSE</sequence>
<dbReference type="EMBL" id="KZ772745">
    <property type="protein sequence ID" value="PTQ35165.1"/>
    <property type="molecule type" value="Genomic_DNA"/>
</dbReference>
<organism evidence="2 3">
    <name type="scientific">Marchantia polymorpha</name>
    <name type="common">Common liverwort</name>
    <name type="synonym">Marchantia aquatica</name>
    <dbReference type="NCBI Taxonomy" id="3197"/>
    <lineage>
        <taxon>Eukaryota</taxon>
        <taxon>Viridiplantae</taxon>
        <taxon>Streptophyta</taxon>
        <taxon>Embryophyta</taxon>
        <taxon>Marchantiophyta</taxon>
        <taxon>Marchantiopsida</taxon>
        <taxon>Marchantiidae</taxon>
        <taxon>Marchantiales</taxon>
        <taxon>Marchantiaceae</taxon>
        <taxon>Marchantia</taxon>
    </lineage>
</organism>
<name>A0A2R6WMT9_MARPO</name>
<accession>A0A2R6WMT9</accession>
<gene>
    <name evidence="2" type="ORF">MARPO_0073s0039</name>
</gene>
<protein>
    <submittedName>
        <fullName evidence="2">Uncharacterized protein</fullName>
    </submittedName>
</protein>
<proteinExistence type="predicted"/>
<evidence type="ECO:0000313" key="2">
    <source>
        <dbReference type="EMBL" id="PTQ35165.1"/>
    </source>
</evidence>
<evidence type="ECO:0000313" key="3">
    <source>
        <dbReference type="Proteomes" id="UP000244005"/>
    </source>
</evidence>
<dbReference type="AlphaFoldDB" id="A0A2R6WMT9"/>
<dbReference type="Gramene" id="Mp5g19040.1">
    <property type="protein sequence ID" value="Mp5g19040.1.cds"/>
    <property type="gene ID" value="Mp5g19040"/>
</dbReference>